<evidence type="ECO:0000313" key="3">
    <source>
        <dbReference type="EMBL" id="PTL59143.1"/>
    </source>
</evidence>
<dbReference type="SUPFAM" id="SSF82171">
    <property type="entry name" value="DPP6 N-terminal domain-like"/>
    <property type="match status" value="2"/>
</dbReference>
<feature type="region of interest" description="Disordered" evidence="1">
    <location>
        <begin position="310"/>
        <end position="329"/>
    </location>
</feature>
<evidence type="ECO:0000256" key="1">
    <source>
        <dbReference type="SAM" id="MobiDB-lite"/>
    </source>
</evidence>
<reference evidence="3 4" key="1">
    <citation type="submission" date="2018-03" db="EMBL/GenBank/DDBJ databases">
        <title>Aquarubrobacter algicola gen. nov., sp. nov., a novel actinobacterium isolated from shallow eutrophic lake during the end of cyanobacterial harmful algal blooms.</title>
        <authorList>
            <person name="Chun S.J."/>
        </authorList>
    </citation>
    <scope>NUCLEOTIDE SEQUENCE [LARGE SCALE GENOMIC DNA]</scope>
    <source>
        <strain evidence="3 4">Seoho-28</strain>
    </source>
</reference>
<dbReference type="PANTHER" id="PTHR36842">
    <property type="entry name" value="PROTEIN TOLB HOMOLOG"/>
    <property type="match status" value="1"/>
</dbReference>
<sequence length="1454" mass="148453">MRRPLAVLALLLPVLVGAAAPGTAGAAVPMAPVADLVSATTDGTPAGAREVALAGSRYAVFTSDAADVVAGQAGYDTNGTCDVFRRDLLTGETVVVSRVPGGSTGGGCSDKPRISHRGTVVAFATDAANLITAAGGGAAPPAGVEQVLVADLSGPTPTLTVASRADGDSGALDGSPTADFDLSGDGQHVAFTADGQVWQRNLDVSPRTTVLVSAQDGTAATPIAATAVTPSIDEYGLRVAFAADLRVYVRQPGNVTTLASVTTLGTQLDGLRPDLSAAGNAVAFATRALSPSFRLQVAVRDLVAGTTTLVSHPAGAPDTTANEDAGPPTISGRGRVVAFASTATNLAAGDPRGRAQVYVADLRRDLLTLASRSGATGGDADSSTGGEGALVAPALAQDGITVAFTSLATDLVAADTTAARDAVVRRVRTPVAPPADTLREQSVGGLDGRNVGEQFRSSVGATTTAGMGVGGTALSADGRYVAFVAHGNDSYSGDARIPGNENAAAVYVRDRLTGEVEAVSRSSDVAGRPGALVPFVSGGSELSIDATGRHVTFPCDGGRLCRRDRVSGTTARVDPGANGDAFLAGMSATGRYVVFGSYATNLPGAGTSNGLPRLYRRDMSSGSIVRVDLRDGRTDDTGFVPQGPAVDQPTVSEDGRYVTWTSADVLVAGTGFDPGYRQAYLRDLQTDRTYALNRSASGDYGRFGGGATGQTESGGARITPDGRYVAFDSNAGNLVAGKTSTSFGVYRQRLTFGGPAGAIDGALDLVSVPRPGGGAQVDNNAWQPAISDDGERVAYVGASPTNVVSGVTGFQVYARDLPGGTTVLVSRADGAGGAPASGGQIAFPPTVSLDGRVVLFSTSSATLDGDAGLQYKAFARVLPPTSGPPVPAPQNTTLPSVSPAEPVTGQTATCDPGTWTGSPTFAYEWLVDDAAAAGTGPTFVPPPTAAGKQLRCRVTGANAGGSATATSGPRPVVAPPPTAEVTGYARFDETVTCDAGRFDADPSLTVTWLVGPGITDPGTPIAGATGRTFTLDDPALVERWIRCRASIVENGTPRTVTSGARYVHLDVTVVRPTAPLTPPREGERFTCSDTEVRVRPAGYGVTHSYSIRALRDNGEIAADYPASPTPTSLGPLADGTAGGRVVCLDEGRAGAATRFSSDGPLATILARSAPAPTPAPAALPGPPRATAPPTVGAYRQLDRTCRTATYDGPLTGLRTRIVWRLHLAGGQTTVVPASSLQPLVFDGQIYRDASLAFTGPTPPVGLSCEQLVTGRNGVEQGTRSAVVRPNPYCVEWQVQGGRPGRDGIPYAVTSAWCTDYRDDGNDTVVTAAPPLPRPPLTVDASGVARIVVGCGATVATTNGCAFTVSLHAIGTAFAGRAAGPPRPVTKTTRLGRRLGRATARVPRGRRAVTVRVRVDAATRRQLRRGRTVATVLVVRYRGRATAVRVGAPVLRRAR</sequence>
<dbReference type="RefSeq" id="WP_107567579.1">
    <property type="nucleotide sequence ID" value="NZ_PYYB01000001.1"/>
</dbReference>
<gene>
    <name evidence="3" type="ORF">C7Y72_05505</name>
</gene>
<evidence type="ECO:0000313" key="4">
    <source>
        <dbReference type="Proteomes" id="UP000240739"/>
    </source>
</evidence>
<dbReference type="Gene3D" id="2.60.40.2700">
    <property type="match status" value="1"/>
</dbReference>
<evidence type="ECO:0008006" key="5">
    <source>
        <dbReference type="Google" id="ProtNLM"/>
    </source>
</evidence>
<feature type="chain" id="PRO_5015526692" description="Ig-like domain-containing protein" evidence="2">
    <location>
        <begin position="27"/>
        <end position="1454"/>
    </location>
</feature>
<evidence type="ECO:0000256" key="2">
    <source>
        <dbReference type="SAM" id="SignalP"/>
    </source>
</evidence>
<organism evidence="3 4">
    <name type="scientific">Paraconexibacter algicola</name>
    <dbReference type="NCBI Taxonomy" id="2133960"/>
    <lineage>
        <taxon>Bacteria</taxon>
        <taxon>Bacillati</taxon>
        <taxon>Actinomycetota</taxon>
        <taxon>Thermoleophilia</taxon>
        <taxon>Solirubrobacterales</taxon>
        <taxon>Paraconexibacteraceae</taxon>
        <taxon>Paraconexibacter</taxon>
    </lineage>
</organism>
<name>A0A2T4UIS6_9ACTN</name>
<feature type="signal peptide" evidence="2">
    <location>
        <begin position="1"/>
        <end position="26"/>
    </location>
</feature>
<keyword evidence="4" id="KW-1185">Reference proteome</keyword>
<comment type="caution">
    <text evidence="3">The sequence shown here is derived from an EMBL/GenBank/DDBJ whole genome shotgun (WGS) entry which is preliminary data.</text>
</comment>
<keyword evidence="2" id="KW-0732">Signal</keyword>
<dbReference type="InterPro" id="IPR011042">
    <property type="entry name" value="6-blade_b-propeller_TolB-like"/>
</dbReference>
<dbReference type="EMBL" id="PYYB01000001">
    <property type="protein sequence ID" value="PTL59143.1"/>
    <property type="molecule type" value="Genomic_DNA"/>
</dbReference>
<dbReference type="Gene3D" id="2.120.10.30">
    <property type="entry name" value="TolB, C-terminal domain"/>
    <property type="match status" value="2"/>
</dbReference>
<proteinExistence type="predicted"/>
<accession>A0A2T4UIS6</accession>
<dbReference type="Proteomes" id="UP000240739">
    <property type="component" value="Unassembled WGS sequence"/>
</dbReference>
<dbReference type="OrthoDB" id="39703at2"/>
<protein>
    <recommendedName>
        <fullName evidence="5">Ig-like domain-containing protein</fullName>
    </recommendedName>
</protein>